<evidence type="ECO:0000313" key="2">
    <source>
        <dbReference type="EMBL" id="PSS37252.1"/>
    </source>
</evidence>
<evidence type="ECO:0000256" key="1">
    <source>
        <dbReference type="SAM" id="MobiDB-lite"/>
    </source>
</evidence>
<dbReference type="EMBL" id="MLYV02000069">
    <property type="protein sequence ID" value="PSS37252.1"/>
    <property type="molecule type" value="Genomic_DNA"/>
</dbReference>
<evidence type="ECO:0000313" key="3">
    <source>
        <dbReference type="Proteomes" id="UP000186601"/>
    </source>
</evidence>
<sequence>MPQVQISNIATNGWYTPQAVQLTAEQSTPGRYFASPYAYMGQHIIPAQIANGLPFMPNEPRSFMGNHPSRSVPIPDQLLPSVSGPRVTGPSQSRSASVAPNSSEEPSTNKNKRKRQTKDARDSRDSRDIPEPVQTVNRKKRPRIDKKEPLLAINEHADPPTGPMSSVAGREQSHTPTAPAQVLRSGSRGRVYLPVSFEGHTHHQVVFNESDPDTGVNMFDEAHQVGKRIITRGNDPALDYDLKPWEVKINLELHWPGYAVMRRPYCMTDQTDRDQLSQWISMVVSDWLDEHRRASFGPSPGNERWDVRRWRFFRPENLCLLCIRYLPTDAGDPTWIIDLVIDPSRAPETVPERDGNSQ</sequence>
<feature type="compositionally biased region" description="Basic and acidic residues" evidence="1">
    <location>
        <begin position="117"/>
        <end position="130"/>
    </location>
</feature>
<accession>A0A2R6S4R2</accession>
<comment type="caution">
    <text evidence="2">The sequence shown here is derived from an EMBL/GenBank/DDBJ whole genome shotgun (WGS) entry which is preliminary data.</text>
</comment>
<dbReference type="OrthoDB" id="10662927at2759"/>
<gene>
    <name evidence="2" type="ORF">PHLCEN_2v890</name>
</gene>
<dbReference type="Proteomes" id="UP000186601">
    <property type="component" value="Unassembled WGS sequence"/>
</dbReference>
<feature type="compositionally biased region" description="Polar residues" evidence="1">
    <location>
        <begin position="89"/>
        <end position="109"/>
    </location>
</feature>
<keyword evidence="3" id="KW-1185">Reference proteome</keyword>
<organism evidence="2 3">
    <name type="scientific">Hermanssonia centrifuga</name>
    <dbReference type="NCBI Taxonomy" id="98765"/>
    <lineage>
        <taxon>Eukaryota</taxon>
        <taxon>Fungi</taxon>
        <taxon>Dikarya</taxon>
        <taxon>Basidiomycota</taxon>
        <taxon>Agaricomycotina</taxon>
        <taxon>Agaricomycetes</taxon>
        <taxon>Polyporales</taxon>
        <taxon>Meruliaceae</taxon>
        <taxon>Hermanssonia</taxon>
    </lineage>
</organism>
<feature type="region of interest" description="Disordered" evidence="1">
    <location>
        <begin position="60"/>
        <end position="184"/>
    </location>
</feature>
<dbReference type="AlphaFoldDB" id="A0A2R6S4R2"/>
<name>A0A2R6S4R2_9APHY</name>
<protein>
    <submittedName>
        <fullName evidence="2">Uncharacterized protein</fullName>
    </submittedName>
</protein>
<reference evidence="2 3" key="1">
    <citation type="submission" date="2018-02" db="EMBL/GenBank/DDBJ databases">
        <title>Genome sequence of the basidiomycete white-rot fungus Phlebia centrifuga.</title>
        <authorList>
            <person name="Granchi Z."/>
            <person name="Peng M."/>
            <person name="de Vries R.P."/>
            <person name="Hilden K."/>
            <person name="Makela M.R."/>
            <person name="Grigoriev I."/>
            <person name="Riley R."/>
        </authorList>
    </citation>
    <scope>NUCLEOTIDE SEQUENCE [LARGE SCALE GENOMIC DNA]</scope>
    <source>
        <strain evidence="2 3">FBCC195</strain>
    </source>
</reference>
<proteinExistence type="predicted"/>